<evidence type="ECO:0000256" key="1">
    <source>
        <dbReference type="SAM" id="Phobius"/>
    </source>
</evidence>
<organism evidence="2 3">
    <name type="scientific">Desulfamplus magnetovallimortis</name>
    <dbReference type="NCBI Taxonomy" id="1246637"/>
    <lineage>
        <taxon>Bacteria</taxon>
        <taxon>Pseudomonadati</taxon>
        <taxon>Thermodesulfobacteriota</taxon>
        <taxon>Desulfobacteria</taxon>
        <taxon>Desulfobacterales</taxon>
        <taxon>Desulfobacteraceae</taxon>
        <taxon>Desulfamplus</taxon>
    </lineage>
</organism>
<accession>A0A1W1HDT5</accession>
<name>A0A1W1HDT5_9BACT</name>
<proteinExistence type="predicted"/>
<sequence length="75" mass="8591">MNQPCTLYEVLYSIILKIDILLLFCSCGICLNQDNQDKNDVQDRESCLIFVNLGYPDSDSVEKAHKIIGVDFEYL</sequence>
<gene>
    <name evidence="2" type="ORF">MTBBW1_2320009</name>
</gene>
<keyword evidence="1" id="KW-0812">Transmembrane</keyword>
<dbReference type="Proteomes" id="UP000191931">
    <property type="component" value="Unassembled WGS sequence"/>
</dbReference>
<keyword evidence="3" id="KW-1185">Reference proteome</keyword>
<dbReference type="AlphaFoldDB" id="A0A1W1HDT5"/>
<reference evidence="2 3" key="1">
    <citation type="submission" date="2017-03" db="EMBL/GenBank/DDBJ databases">
        <authorList>
            <person name="Afonso C.L."/>
            <person name="Miller P.J."/>
            <person name="Scott M.A."/>
            <person name="Spackman E."/>
            <person name="Goraichik I."/>
            <person name="Dimitrov K.M."/>
            <person name="Suarez D.L."/>
            <person name="Swayne D.E."/>
        </authorList>
    </citation>
    <scope>NUCLEOTIDE SEQUENCE [LARGE SCALE GENOMIC DNA]</scope>
    <source>
        <strain evidence="2">PRJEB14757</strain>
    </source>
</reference>
<evidence type="ECO:0000313" key="2">
    <source>
        <dbReference type="EMBL" id="SLM30593.1"/>
    </source>
</evidence>
<feature type="transmembrane region" description="Helical" evidence="1">
    <location>
        <begin position="12"/>
        <end position="31"/>
    </location>
</feature>
<protein>
    <submittedName>
        <fullName evidence="2">Uncharacterized protein</fullName>
    </submittedName>
</protein>
<dbReference type="EMBL" id="FWEV01000149">
    <property type="protein sequence ID" value="SLM30593.1"/>
    <property type="molecule type" value="Genomic_DNA"/>
</dbReference>
<keyword evidence="1" id="KW-0472">Membrane</keyword>
<keyword evidence="1" id="KW-1133">Transmembrane helix</keyword>
<evidence type="ECO:0000313" key="3">
    <source>
        <dbReference type="Proteomes" id="UP000191931"/>
    </source>
</evidence>